<dbReference type="RefSeq" id="WP_324181257.1">
    <property type="nucleotide sequence ID" value="NZ_BAABAW010000025.1"/>
</dbReference>
<comment type="caution">
    <text evidence="1">The sequence shown here is derived from an EMBL/GenBank/DDBJ whole genome shotgun (WGS) entry which is preliminary data.</text>
</comment>
<name>A0ABU5ZZB5_9FLAO</name>
<evidence type="ECO:0000313" key="2">
    <source>
        <dbReference type="Proteomes" id="UP001327027"/>
    </source>
</evidence>
<dbReference type="CDD" id="cd11575">
    <property type="entry name" value="GH99_GH71_like_3"/>
    <property type="match status" value="1"/>
</dbReference>
<gene>
    <name evidence="1" type="ORF">U6A24_17290</name>
</gene>
<reference evidence="1 2" key="1">
    <citation type="journal article" date="2013" name="Int. J. Syst. Evol. Microbiol.">
        <title>Aquimarina gracilis sp. nov., isolated from the gut microflora of a mussel, Mytilus coruscus, and emended description of Aquimarina spongiae.</title>
        <authorList>
            <person name="Park S.C."/>
            <person name="Choe H.N."/>
            <person name="Baik K.S."/>
            <person name="Seong C.N."/>
        </authorList>
    </citation>
    <scope>NUCLEOTIDE SEQUENCE [LARGE SCALE GENOMIC DNA]</scope>
    <source>
        <strain evidence="1 2">PSC32</strain>
    </source>
</reference>
<accession>A0ABU5ZZB5</accession>
<evidence type="ECO:0000313" key="1">
    <source>
        <dbReference type="EMBL" id="MEB3347233.1"/>
    </source>
</evidence>
<organism evidence="1 2">
    <name type="scientific">Aquimarina gracilis</name>
    <dbReference type="NCBI Taxonomy" id="874422"/>
    <lineage>
        <taxon>Bacteria</taxon>
        <taxon>Pseudomonadati</taxon>
        <taxon>Bacteroidota</taxon>
        <taxon>Flavobacteriia</taxon>
        <taxon>Flavobacteriales</taxon>
        <taxon>Flavobacteriaceae</taxon>
        <taxon>Aquimarina</taxon>
    </lineage>
</organism>
<proteinExistence type="predicted"/>
<sequence>MKKFLFIGIFISSIIFSCSSDDQPQPNPESEPEPEVELSSQNNITELVLENNGIDYLTSISSTNITINNDLPYGTEEMTIKSLKVSEKAEANITAGETKNLSNGSFEIIVTAENNESKKYIVTATFEERTFNVTVFDPVTVSKTYNTPTYAHYMPWFESPEYAEFPQTDKGNWGLHWTMANKNPLNIDANGKREIASHYYPLIGPYDNGEPDYLEYAVVCMKLSGLDGILIDNPGITDVYDGRLLQDHTDAIIPWLEKAGLQYALVYEDSALKNAEEQGIISNRVQEAKRVIAHMETNYFSSNSYIKVDNKPLLLNFGPQAIFTEAEWLDVFSGLSEKPIFIPLPYRNLGAAAEGEFGWVDESINNNFYQRCIDVNLDVCIGGAMPGFDDYYQEGGWGNGFTFYDDRNGQLFKESLDRAKLNDITMLQIITWNDWGEGTIIEPSEEFGYDRLTVLQEFLGVSYTENDVSLAVDLYQKRKEYKDDSYANQVMDQVFYYLISLQIEKARDLLKQL</sequence>
<keyword evidence="2" id="KW-1185">Reference proteome</keyword>
<protein>
    <submittedName>
        <fullName evidence="1">Glycoside hydrolase family 71/99-like protein</fullName>
    </submittedName>
</protein>
<dbReference type="PROSITE" id="PS51257">
    <property type="entry name" value="PROKAR_LIPOPROTEIN"/>
    <property type="match status" value="1"/>
</dbReference>
<dbReference type="Proteomes" id="UP001327027">
    <property type="component" value="Unassembled WGS sequence"/>
</dbReference>
<dbReference type="EMBL" id="JAYKLX010000008">
    <property type="protein sequence ID" value="MEB3347233.1"/>
    <property type="molecule type" value="Genomic_DNA"/>
</dbReference>
<dbReference type="Gene3D" id="3.20.20.80">
    <property type="entry name" value="Glycosidases"/>
    <property type="match status" value="1"/>
</dbReference>